<protein>
    <submittedName>
        <fullName evidence="2">Uncharacterized protein</fullName>
    </submittedName>
</protein>
<keyword evidence="3" id="KW-1185">Reference proteome</keyword>
<dbReference type="OMA" id="HEINFEC"/>
<dbReference type="RefSeq" id="XP_007328709.1">
    <property type="nucleotide sequence ID" value="XM_007328647.1"/>
</dbReference>
<evidence type="ECO:0000313" key="3">
    <source>
        <dbReference type="Proteomes" id="UP000008493"/>
    </source>
</evidence>
<feature type="compositionally biased region" description="Basic and acidic residues" evidence="1">
    <location>
        <begin position="66"/>
        <end position="90"/>
    </location>
</feature>
<feature type="region of interest" description="Disordered" evidence="1">
    <location>
        <begin position="304"/>
        <end position="337"/>
    </location>
</feature>
<evidence type="ECO:0000313" key="2">
    <source>
        <dbReference type="EMBL" id="EKM81255.1"/>
    </source>
</evidence>
<name>K5Y0H9_AGABU</name>
<feature type="compositionally biased region" description="Basic and acidic residues" evidence="1">
    <location>
        <begin position="196"/>
        <end position="208"/>
    </location>
</feature>
<dbReference type="GeneID" id="18826637"/>
<sequence length="444" mass="51432">MNYHAPFNHGYSGLDEDPKIAFAHEINFECRSKVQNMIRHHITNVFWDIAKEFDRSFIVRYSSAEPRGRPPRSHEETFRHQEREEEEQHQQHQHQHRHPYPYPQPPVTSPSDEQRFSECDENLPPIPPIGVRVASTPSDNSLPDAGIPYRSPQSSPPPPSPKPPLPQMNEARNRPVSDQHSSSSRPRRTTAPSQEHSTRPAGHDENTEPHTTSIIPNRVFLVKDVMELMKKVSHQMNGCQKILQSIPVGSINKSLRDTCNEISTKFSGINQLPVDKQYVFQLKVLDERLDKLYKELKETECYTRRSRGPQEDFNSRNSDSRSSLESRHGSSEHRTWERKKDLGTLKNSILRSLGKCQEILKFVPGQEITDFRSSLIEISDLLSKITLEERYRFELELLDGRLFHVAKRLCRLGGIEDVQVFLRDMIQPKITLWIKNLKSPRYVS</sequence>
<proteinExistence type="predicted"/>
<feature type="compositionally biased region" description="Pro residues" evidence="1">
    <location>
        <begin position="154"/>
        <end position="166"/>
    </location>
</feature>
<feature type="region of interest" description="Disordered" evidence="1">
    <location>
        <begin position="63"/>
        <end position="215"/>
    </location>
</feature>
<feature type="compositionally biased region" description="Low complexity" evidence="1">
    <location>
        <begin position="181"/>
        <end position="193"/>
    </location>
</feature>
<organism evidence="2 3">
    <name type="scientific">Agaricus bisporus var. burnettii (strain JB137-S8 / ATCC MYA-4627 / FGSC 10392)</name>
    <name type="common">White button mushroom</name>
    <dbReference type="NCBI Taxonomy" id="597362"/>
    <lineage>
        <taxon>Eukaryota</taxon>
        <taxon>Fungi</taxon>
        <taxon>Dikarya</taxon>
        <taxon>Basidiomycota</taxon>
        <taxon>Agaricomycotina</taxon>
        <taxon>Agaricomycetes</taxon>
        <taxon>Agaricomycetidae</taxon>
        <taxon>Agaricales</taxon>
        <taxon>Agaricineae</taxon>
        <taxon>Agaricaceae</taxon>
        <taxon>Agaricus</taxon>
    </lineage>
</organism>
<dbReference type="HOGENOM" id="CLU_616715_0_0_1"/>
<evidence type="ECO:0000256" key="1">
    <source>
        <dbReference type="SAM" id="MobiDB-lite"/>
    </source>
</evidence>
<reference evidence="3" key="1">
    <citation type="journal article" date="2012" name="Proc. Natl. Acad. Sci. U.S.A.">
        <title>Genome sequence of the button mushroom Agaricus bisporus reveals mechanisms governing adaptation to a humic-rich ecological niche.</title>
        <authorList>
            <person name="Morin E."/>
            <person name="Kohler A."/>
            <person name="Baker A.R."/>
            <person name="Foulongne-Oriol M."/>
            <person name="Lombard V."/>
            <person name="Nagy L.G."/>
            <person name="Ohm R.A."/>
            <person name="Patyshakuliyeva A."/>
            <person name="Brun A."/>
            <person name="Aerts A.L."/>
            <person name="Bailey A.M."/>
            <person name="Billette C."/>
            <person name="Coutinho P.M."/>
            <person name="Deakin G."/>
            <person name="Doddapaneni H."/>
            <person name="Floudas D."/>
            <person name="Grimwood J."/>
            <person name="Hilden K."/>
            <person name="Kuees U."/>
            <person name="LaButti K.M."/>
            <person name="Lapidus A."/>
            <person name="Lindquist E.A."/>
            <person name="Lucas S.M."/>
            <person name="Murat C."/>
            <person name="Riley R.W."/>
            <person name="Salamov A.A."/>
            <person name="Schmutz J."/>
            <person name="Subramanian V."/>
            <person name="Woesten H.A.B."/>
            <person name="Xu J."/>
            <person name="Eastwood D.C."/>
            <person name="Foster G.D."/>
            <person name="Sonnenberg A.S."/>
            <person name="Cullen D."/>
            <person name="de Vries R.P."/>
            <person name="Lundell T."/>
            <person name="Hibbett D.S."/>
            <person name="Henrissat B."/>
            <person name="Burton K.S."/>
            <person name="Kerrigan R.W."/>
            <person name="Challen M.P."/>
            <person name="Grigoriev I.V."/>
            <person name="Martin F."/>
        </authorList>
    </citation>
    <scope>NUCLEOTIDE SEQUENCE [LARGE SCALE GENOMIC DNA]</scope>
    <source>
        <strain evidence="3">JB137-S8 / ATCC MYA-4627 / FGSC 10392</strain>
    </source>
</reference>
<dbReference type="InParanoid" id="K5Y0H9"/>
<accession>K5Y0H9</accession>
<gene>
    <name evidence="2" type="ORF">AGABI1DRAFT_127270</name>
</gene>
<dbReference type="Proteomes" id="UP000008493">
    <property type="component" value="Unassembled WGS sequence"/>
</dbReference>
<dbReference type="KEGG" id="abp:AGABI1DRAFT127270"/>
<dbReference type="AlphaFoldDB" id="K5Y0H9"/>
<dbReference type="EMBL" id="JH971388">
    <property type="protein sequence ID" value="EKM81255.1"/>
    <property type="molecule type" value="Genomic_DNA"/>
</dbReference>